<feature type="region of interest" description="Disordered" evidence="1">
    <location>
        <begin position="327"/>
        <end position="356"/>
    </location>
</feature>
<organism evidence="3 4">
    <name type="scientific">Phomopsis amygdali</name>
    <name type="common">Fusicoccum amygdali</name>
    <dbReference type="NCBI Taxonomy" id="1214568"/>
    <lineage>
        <taxon>Eukaryota</taxon>
        <taxon>Fungi</taxon>
        <taxon>Dikarya</taxon>
        <taxon>Ascomycota</taxon>
        <taxon>Pezizomycotina</taxon>
        <taxon>Sordariomycetes</taxon>
        <taxon>Sordariomycetidae</taxon>
        <taxon>Diaporthales</taxon>
        <taxon>Diaporthaceae</taxon>
        <taxon>Diaporthe</taxon>
    </lineage>
</organism>
<feature type="region of interest" description="Disordered" evidence="1">
    <location>
        <begin position="369"/>
        <end position="404"/>
    </location>
</feature>
<accession>A0AAD9SF03</accession>
<dbReference type="Pfam" id="PF00533">
    <property type="entry name" value="BRCT"/>
    <property type="match status" value="1"/>
</dbReference>
<feature type="compositionally biased region" description="Polar residues" evidence="1">
    <location>
        <begin position="328"/>
        <end position="342"/>
    </location>
</feature>
<evidence type="ECO:0000256" key="1">
    <source>
        <dbReference type="SAM" id="MobiDB-lite"/>
    </source>
</evidence>
<feature type="compositionally biased region" description="Basic and acidic residues" evidence="1">
    <location>
        <begin position="177"/>
        <end position="190"/>
    </location>
</feature>
<dbReference type="SUPFAM" id="SSF52113">
    <property type="entry name" value="BRCT domain"/>
    <property type="match status" value="1"/>
</dbReference>
<proteinExistence type="predicted"/>
<evidence type="ECO:0000313" key="3">
    <source>
        <dbReference type="EMBL" id="KAK2604856.1"/>
    </source>
</evidence>
<dbReference type="Gene3D" id="3.40.50.10190">
    <property type="entry name" value="BRCT domain"/>
    <property type="match status" value="1"/>
</dbReference>
<gene>
    <name evidence="3" type="ORF">N8I77_007752</name>
</gene>
<dbReference type="InterPro" id="IPR036420">
    <property type="entry name" value="BRCT_dom_sf"/>
</dbReference>
<dbReference type="CDD" id="cd00027">
    <property type="entry name" value="BRCT"/>
    <property type="match status" value="1"/>
</dbReference>
<dbReference type="AlphaFoldDB" id="A0AAD9SF03"/>
<feature type="domain" description="BRCT" evidence="2">
    <location>
        <begin position="1"/>
        <end position="91"/>
    </location>
</feature>
<comment type="caution">
    <text evidence="3">The sequence shown here is derived from an EMBL/GenBank/DDBJ whole genome shotgun (WGS) entry which is preliminary data.</text>
</comment>
<name>A0AAD9SF03_PHOAM</name>
<evidence type="ECO:0000313" key="4">
    <source>
        <dbReference type="Proteomes" id="UP001265746"/>
    </source>
</evidence>
<dbReference type="Proteomes" id="UP001265746">
    <property type="component" value="Unassembled WGS sequence"/>
</dbReference>
<reference evidence="3" key="1">
    <citation type="submission" date="2023-06" db="EMBL/GenBank/DDBJ databases">
        <authorList>
            <person name="Noh H."/>
        </authorList>
    </citation>
    <scope>NUCLEOTIDE SEQUENCE</scope>
    <source>
        <strain evidence="3">DUCC20226</strain>
    </source>
</reference>
<keyword evidence="4" id="KW-1185">Reference proteome</keyword>
<protein>
    <recommendedName>
        <fullName evidence="2">BRCT domain-containing protein</fullName>
    </recommendedName>
</protein>
<dbReference type="SMART" id="SM00292">
    <property type="entry name" value="BRCT"/>
    <property type="match status" value="1"/>
</dbReference>
<dbReference type="InterPro" id="IPR001357">
    <property type="entry name" value="BRCT_dom"/>
</dbReference>
<dbReference type="PROSITE" id="PS50172">
    <property type="entry name" value="BRCT"/>
    <property type="match status" value="1"/>
</dbReference>
<evidence type="ECO:0000259" key="2">
    <source>
        <dbReference type="PROSITE" id="PS50172"/>
    </source>
</evidence>
<feature type="compositionally biased region" description="Acidic residues" evidence="1">
    <location>
        <begin position="146"/>
        <end position="158"/>
    </location>
</feature>
<sequence>MGHLEGVVVCICGDLRSDKDKNKTIREQFTDENIKNWLKYCGGKLVEEVDKTTTHLLCSRSAFKNRNPKVRSARKRGCHIVTYEWLADTIQLADYHKNKKAPPNLYHPGRPRDGDAISNLYRTGKKKRKTAQQAPERALETAAKDGDDETKAEEETAETEIKHSTVPEVTDPPKVSEALEKESKKVVDDKKKASILANKASSKAAGKASTKSKNKDPPIDLSLYSVCKDEPGLHSIEVSKPGLRLILELFESKSEPKKFLFGARKYKTKDPGFCARCFPSSVPGSKKHEFKQFRLFFWQCTGVHWHQRNSVLSKGPFYYQSPALPEKTTVSTGHKKTSSQLGGTKEPKSMGFESVPLEHCGHKTSMKRKRCYSEELPPGRALKVSKPLTAGNASKATNGEPTTA</sequence>
<feature type="compositionally biased region" description="Polar residues" evidence="1">
    <location>
        <begin position="391"/>
        <end position="404"/>
    </location>
</feature>
<feature type="region of interest" description="Disordered" evidence="1">
    <location>
        <begin position="124"/>
        <end position="190"/>
    </location>
</feature>
<dbReference type="EMBL" id="JAUJFL010000004">
    <property type="protein sequence ID" value="KAK2604856.1"/>
    <property type="molecule type" value="Genomic_DNA"/>
</dbReference>